<dbReference type="EMBL" id="LGUV01000398">
    <property type="protein sequence ID" value="KOG43963.1"/>
    <property type="molecule type" value="Genomic_DNA"/>
</dbReference>
<dbReference type="SUPFAM" id="SSF48452">
    <property type="entry name" value="TPR-like"/>
    <property type="match status" value="1"/>
</dbReference>
<evidence type="ECO:0000259" key="2">
    <source>
        <dbReference type="SMART" id="SM01043"/>
    </source>
</evidence>
<feature type="domain" description="Bacterial transcriptional activator" evidence="2">
    <location>
        <begin position="99"/>
        <end position="242"/>
    </location>
</feature>
<dbReference type="PATRIC" id="fig|1961.12.peg.8293"/>
<sequence length="257" mass="28119">MSVPSVAPSLFTIRLLDGFAVRCADRAVDVPPSGQRLVAYLALRIGAGRSVAAAVLWPEAPEEKSQASLRTAVWRVNRAAPGLVVTRGIHVALAPDTVVDNREFTARIRRILRPTAGGQPPPVDEDGYAWLLRGGELLPGWYDEWVLLEQEHTRQLRLHALEAAAHRMADHGSFAAALEFAFEAVRLEPLRESASRAVIAVHQSEGNAVDAVRHYEWFRRLLDAELGLRPSAQLTALARGQVVAPRGTTGDRAVTPW</sequence>
<dbReference type="OrthoDB" id="5509004at2"/>
<dbReference type="Gene3D" id="1.25.40.10">
    <property type="entry name" value="Tetratricopeptide repeat domain"/>
    <property type="match status" value="1"/>
</dbReference>
<dbReference type="InterPro" id="IPR051677">
    <property type="entry name" value="AfsR-DnrI-RedD_regulator"/>
</dbReference>
<accession>A0A0L8M0M4</accession>
<evidence type="ECO:0000313" key="4">
    <source>
        <dbReference type="Proteomes" id="UP000037084"/>
    </source>
</evidence>
<keyword evidence="1" id="KW-0902">Two-component regulatory system</keyword>
<reference evidence="4" key="1">
    <citation type="submission" date="2015-07" db="EMBL/GenBank/DDBJ databases">
        <authorList>
            <consortium name="Consortium for Microbial Forensics and Genomics (microFORGE)"/>
            <person name="Knight B.M."/>
            <person name="Roberts D.P."/>
            <person name="Lin D."/>
            <person name="Hari K."/>
            <person name="Fletcher J."/>
            <person name="Melcher U."/>
            <person name="Blagden T."/>
            <person name="Winegar R.A."/>
        </authorList>
    </citation>
    <scope>NUCLEOTIDE SEQUENCE [LARGE SCALE GENOMIC DNA]</scope>
    <source>
        <strain evidence="4">NRRL B-1447</strain>
    </source>
</reference>
<gene>
    <name evidence="3" type="ORF">ADK75_37690</name>
</gene>
<name>A0A0L8M0M4_STRVG</name>
<dbReference type="RefSeq" id="WP_053177680.1">
    <property type="nucleotide sequence ID" value="NZ_LGUV01000398.1"/>
</dbReference>
<dbReference type="SMART" id="SM01043">
    <property type="entry name" value="BTAD"/>
    <property type="match status" value="1"/>
</dbReference>
<dbReference type="InterPro" id="IPR011990">
    <property type="entry name" value="TPR-like_helical_dom_sf"/>
</dbReference>
<comment type="caution">
    <text evidence="3">The sequence shown here is derived from an EMBL/GenBank/DDBJ whole genome shotgun (WGS) entry which is preliminary data.</text>
</comment>
<dbReference type="Pfam" id="PF03704">
    <property type="entry name" value="BTAD"/>
    <property type="match status" value="1"/>
</dbReference>
<dbReference type="Gene3D" id="1.10.10.10">
    <property type="entry name" value="Winged helix-like DNA-binding domain superfamily/Winged helix DNA-binding domain"/>
    <property type="match status" value="1"/>
</dbReference>
<dbReference type="Proteomes" id="UP000037084">
    <property type="component" value="Unassembled WGS sequence"/>
</dbReference>
<dbReference type="InterPro" id="IPR005158">
    <property type="entry name" value="BTAD"/>
</dbReference>
<organism evidence="3 4">
    <name type="scientific">Streptomyces virginiae</name>
    <name type="common">Streptomyces cinnamonensis</name>
    <dbReference type="NCBI Taxonomy" id="1961"/>
    <lineage>
        <taxon>Bacteria</taxon>
        <taxon>Bacillati</taxon>
        <taxon>Actinomycetota</taxon>
        <taxon>Actinomycetes</taxon>
        <taxon>Kitasatosporales</taxon>
        <taxon>Streptomycetaceae</taxon>
        <taxon>Streptomyces</taxon>
    </lineage>
</organism>
<evidence type="ECO:0000256" key="1">
    <source>
        <dbReference type="ARBA" id="ARBA00023012"/>
    </source>
</evidence>
<dbReference type="GO" id="GO:0000160">
    <property type="term" value="P:phosphorelay signal transduction system"/>
    <property type="evidence" value="ECO:0007669"/>
    <property type="project" value="UniProtKB-KW"/>
</dbReference>
<dbReference type="InterPro" id="IPR036388">
    <property type="entry name" value="WH-like_DNA-bd_sf"/>
</dbReference>
<proteinExistence type="predicted"/>
<evidence type="ECO:0000313" key="3">
    <source>
        <dbReference type="EMBL" id="KOG43963.1"/>
    </source>
</evidence>
<dbReference type="PANTHER" id="PTHR35807">
    <property type="entry name" value="TRANSCRIPTIONAL REGULATOR REDD-RELATED"/>
    <property type="match status" value="1"/>
</dbReference>
<dbReference type="AlphaFoldDB" id="A0A0L8M0M4"/>
<protein>
    <recommendedName>
        <fullName evidence="2">Bacterial transcriptional activator domain-containing protein</fullName>
    </recommendedName>
</protein>